<evidence type="ECO:0000256" key="2">
    <source>
        <dbReference type="SAM" id="Phobius"/>
    </source>
</evidence>
<sequence length="232" mass="26033">MRLQNNPSLYPIIFLLLSTPPDVSSKKFPKLDLSALCSDKMKNKIVNQRKLCLFYEKTTSKTIMETPKTSQIRSTEILPTIKTVKPEISTKKYIITEKPLINTRQSTKMATNSNEETFTLPTPVENSIYKTPTPKTSKISTSTKSADSLKAKNRLSTRSTSSSTAKLRTKPQEKPTRTTPDDGLLNNEVEQTSNANIKRSASYNSSGTTLRFSVAQLTSYVFLLIFCLTLFM</sequence>
<keyword evidence="2" id="KW-1133">Transmembrane helix</keyword>
<organism evidence="3 4">
    <name type="scientific">Clytia hemisphaerica</name>
    <dbReference type="NCBI Taxonomy" id="252671"/>
    <lineage>
        <taxon>Eukaryota</taxon>
        <taxon>Metazoa</taxon>
        <taxon>Cnidaria</taxon>
        <taxon>Hydrozoa</taxon>
        <taxon>Hydroidolina</taxon>
        <taxon>Leptothecata</taxon>
        <taxon>Obeliida</taxon>
        <taxon>Clytiidae</taxon>
        <taxon>Clytia</taxon>
    </lineage>
</organism>
<keyword evidence="4" id="KW-1185">Reference proteome</keyword>
<feature type="compositionally biased region" description="Low complexity" evidence="1">
    <location>
        <begin position="127"/>
        <end position="145"/>
    </location>
</feature>
<protein>
    <submittedName>
        <fullName evidence="3">Uncharacterized protein</fullName>
    </submittedName>
</protein>
<dbReference type="EnsemblMetazoa" id="CLYHEMT016652.1">
    <property type="protein sequence ID" value="CLYHEMP016652.1"/>
    <property type="gene ID" value="CLYHEMG016652"/>
</dbReference>
<dbReference type="AlphaFoldDB" id="A0A7M6DMR6"/>
<name>A0A7M6DMR6_9CNID</name>
<proteinExistence type="predicted"/>
<feature type="transmembrane region" description="Helical" evidence="2">
    <location>
        <begin position="210"/>
        <end position="231"/>
    </location>
</feature>
<dbReference type="Proteomes" id="UP000594262">
    <property type="component" value="Unplaced"/>
</dbReference>
<evidence type="ECO:0000313" key="3">
    <source>
        <dbReference type="EnsemblMetazoa" id="CLYHEMP016652.1"/>
    </source>
</evidence>
<feature type="region of interest" description="Disordered" evidence="1">
    <location>
        <begin position="108"/>
        <end position="188"/>
    </location>
</feature>
<reference evidence="3" key="1">
    <citation type="submission" date="2021-01" db="UniProtKB">
        <authorList>
            <consortium name="EnsemblMetazoa"/>
        </authorList>
    </citation>
    <scope>IDENTIFICATION</scope>
</reference>
<evidence type="ECO:0000313" key="4">
    <source>
        <dbReference type="Proteomes" id="UP000594262"/>
    </source>
</evidence>
<accession>A0A7M6DMR6</accession>
<feature type="compositionally biased region" description="Polar residues" evidence="1">
    <location>
        <begin position="108"/>
        <end position="120"/>
    </location>
</feature>
<evidence type="ECO:0000256" key="1">
    <source>
        <dbReference type="SAM" id="MobiDB-lite"/>
    </source>
</evidence>
<keyword evidence="2" id="KW-0472">Membrane</keyword>
<keyword evidence="2" id="KW-0812">Transmembrane</keyword>
<feature type="compositionally biased region" description="Basic and acidic residues" evidence="1">
    <location>
        <begin position="170"/>
        <end position="180"/>
    </location>
</feature>
<feature type="compositionally biased region" description="Low complexity" evidence="1">
    <location>
        <begin position="154"/>
        <end position="166"/>
    </location>
</feature>